<name>A0A9X7S8X5_STRDY</name>
<gene>
    <name evidence="5" type="ORF">EA457_10115</name>
</gene>
<dbReference type="InterPro" id="IPR023187">
    <property type="entry name" value="Tscrpt_reg_MarR-type_CS"/>
</dbReference>
<dbReference type="EMBL" id="CP033165">
    <property type="protein sequence ID" value="QGH02855.1"/>
    <property type="molecule type" value="Genomic_DNA"/>
</dbReference>
<dbReference type="SUPFAM" id="SSF46785">
    <property type="entry name" value="Winged helix' DNA-binding domain"/>
    <property type="match status" value="1"/>
</dbReference>
<dbReference type="InterPro" id="IPR036388">
    <property type="entry name" value="WH-like_DNA-bd_sf"/>
</dbReference>
<keyword evidence="3" id="KW-0804">Transcription</keyword>
<dbReference type="AlphaFoldDB" id="A0A9X7S8X5"/>
<evidence type="ECO:0000256" key="3">
    <source>
        <dbReference type="ARBA" id="ARBA00023163"/>
    </source>
</evidence>
<evidence type="ECO:0000256" key="2">
    <source>
        <dbReference type="ARBA" id="ARBA00023125"/>
    </source>
</evidence>
<keyword evidence="1" id="KW-0805">Transcription regulation</keyword>
<dbReference type="InterPro" id="IPR036390">
    <property type="entry name" value="WH_DNA-bd_sf"/>
</dbReference>
<dbReference type="Pfam" id="PF01047">
    <property type="entry name" value="MarR"/>
    <property type="match status" value="1"/>
</dbReference>
<protein>
    <submittedName>
        <fullName evidence="5">MarR family transcriptional regulator</fullName>
    </submittedName>
</protein>
<accession>A0A9X7S8X5</accession>
<evidence type="ECO:0000259" key="4">
    <source>
        <dbReference type="PROSITE" id="PS50995"/>
    </source>
</evidence>
<dbReference type="PRINTS" id="PR00598">
    <property type="entry name" value="HTHMARR"/>
</dbReference>
<dbReference type="RefSeq" id="WP_154412398.1">
    <property type="nucleotide sequence ID" value="NZ_CP033165.1"/>
</dbReference>
<reference evidence="5 6" key="1">
    <citation type="submission" date="2018-10" db="EMBL/GenBank/DDBJ databases">
        <title>Comparative Genomics Analysis of the Streptococcus dysgalactiae subspecies dysgalactiae.</title>
        <authorList>
            <person name="Koh T.H."/>
            <person name="Abdul Rahman N."/>
            <person name="Sessions O.M."/>
        </authorList>
    </citation>
    <scope>NUCLEOTIDE SEQUENCE [LARGE SCALE GENOMIC DNA]</scope>
    <source>
        <strain evidence="5 6">DB60705-15</strain>
    </source>
</reference>
<dbReference type="PROSITE" id="PS01117">
    <property type="entry name" value="HTH_MARR_1"/>
    <property type="match status" value="1"/>
</dbReference>
<dbReference type="PROSITE" id="PS50995">
    <property type="entry name" value="HTH_MARR_2"/>
    <property type="match status" value="1"/>
</dbReference>
<evidence type="ECO:0000313" key="5">
    <source>
        <dbReference type="EMBL" id="QGH02855.1"/>
    </source>
</evidence>
<proteinExistence type="predicted"/>
<dbReference type="InterPro" id="IPR011991">
    <property type="entry name" value="ArsR-like_HTH"/>
</dbReference>
<dbReference type="SMART" id="SM00347">
    <property type="entry name" value="HTH_MARR"/>
    <property type="match status" value="1"/>
</dbReference>
<evidence type="ECO:0000313" key="6">
    <source>
        <dbReference type="Proteomes" id="UP000347383"/>
    </source>
</evidence>
<feature type="domain" description="HTH marR-type" evidence="4">
    <location>
        <begin position="3"/>
        <end position="137"/>
    </location>
</feature>
<keyword evidence="2" id="KW-0238">DNA-binding</keyword>
<evidence type="ECO:0000256" key="1">
    <source>
        <dbReference type="ARBA" id="ARBA00023015"/>
    </source>
</evidence>
<dbReference type="PANTHER" id="PTHR42756:SF1">
    <property type="entry name" value="TRANSCRIPTIONAL REPRESSOR OF EMRAB OPERON"/>
    <property type="match status" value="1"/>
</dbReference>
<dbReference type="PANTHER" id="PTHR42756">
    <property type="entry name" value="TRANSCRIPTIONAL REGULATOR, MARR"/>
    <property type="match status" value="1"/>
</dbReference>
<organism evidence="5 6">
    <name type="scientific">Streptococcus dysgalactiae subsp. dysgalactiae</name>
    <dbReference type="NCBI Taxonomy" id="99822"/>
    <lineage>
        <taxon>Bacteria</taxon>
        <taxon>Bacillati</taxon>
        <taxon>Bacillota</taxon>
        <taxon>Bacilli</taxon>
        <taxon>Lactobacillales</taxon>
        <taxon>Streptococcaceae</taxon>
        <taxon>Streptococcus</taxon>
    </lineage>
</organism>
<dbReference type="InterPro" id="IPR000835">
    <property type="entry name" value="HTH_MarR-typ"/>
</dbReference>
<dbReference type="CDD" id="cd00090">
    <property type="entry name" value="HTH_ARSR"/>
    <property type="match status" value="1"/>
</dbReference>
<dbReference type="GO" id="GO:0003700">
    <property type="term" value="F:DNA-binding transcription factor activity"/>
    <property type="evidence" value="ECO:0007669"/>
    <property type="project" value="InterPro"/>
</dbReference>
<sequence>MREKNTVYLIKRANLSFDKIANHTLASYGITHSQFKCLKYLYLFDNGSLNQRDLEHYFNMSNPTVTRILQNLEKEGWIRRLANGKDKRQKQLYLTDKALSMQETFKEIATQLENQLTQRLTDDELNDLQTLLRKMLAISLTTEKGADRDHI</sequence>
<dbReference type="GO" id="GO:0003677">
    <property type="term" value="F:DNA binding"/>
    <property type="evidence" value="ECO:0007669"/>
    <property type="project" value="UniProtKB-KW"/>
</dbReference>
<dbReference type="Gene3D" id="1.10.10.10">
    <property type="entry name" value="Winged helix-like DNA-binding domain superfamily/Winged helix DNA-binding domain"/>
    <property type="match status" value="1"/>
</dbReference>
<dbReference type="Proteomes" id="UP000347383">
    <property type="component" value="Chromosome"/>
</dbReference>